<gene>
    <name evidence="2" type="ORF">Agabi119p4_1582</name>
</gene>
<organism evidence="2 3">
    <name type="scientific">Agaricus bisporus var. burnettii</name>
    <dbReference type="NCBI Taxonomy" id="192524"/>
    <lineage>
        <taxon>Eukaryota</taxon>
        <taxon>Fungi</taxon>
        <taxon>Dikarya</taxon>
        <taxon>Basidiomycota</taxon>
        <taxon>Agaricomycotina</taxon>
        <taxon>Agaricomycetes</taxon>
        <taxon>Agaricomycetidae</taxon>
        <taxon>Agaricales</taxon>
        <taxon>Agaricineae</taxon>
        <taxon>Agaricaceae</taxon>
        <taxon>Agaricus</taxon>
    </lineage>
</organism>
<feature type="region of interest" description="Disordered" evidence="1">
    <location>
        <begin position="1"/>
        <end position="43"/>
    </location>
</feature>
<evidence type="ECO:0000313" key="3">
    <source>
        <dbReference type="Proteomes" id="UP000629468"/>
    </source>
</evidence>
<comment type="caution">
    <text evidence="2">The sequence shown here is derived from an EMBL/GenBank/DDBJ whole genome shotgun (WGS) entry which is preliminary data.</text>
</comment>
<accession>A0A8H7KJ92</accession>
<evidence type="ECO:0000256" key="1">
    <source>
        <dbReference type="SAM" id="MobiDB-lite"/>
    </source>
</evidence>
<reference evidence="2 3" key="1">
    <citation type="journal article" name="Sci. Rep.">
        <title>Telomere-to-telomere assembled and centromere annotated genomes of the two main subspecies of the button mushroom Agaricus bisporus reveal especially polymorphic chromosome ends.</title>
        <authorList>
            <person name="Sonnenberg A.S.M."/>
            <person name="Sedaghat-Telgerd N."/>
            <person name="Lavrijssen B."/>
            <person name="Ohm R.A."/>
            <person name="Hendrickx P.M."/>
            <person name="Scholtmeijer K."/>
            <person name="Baars J.J.P."/>
            <person name="van Peer A."/>
        </authorList>
    </citation>
    <scope>NUCLEOTIDE SEQUENCE [LARGE SCALE GENOMIC DNA]</scope>
    <source>
        <strain evidence="2 3">H119_p4</strain>
    </source>
</reference>
<protein>
    <submittedName>
        <fullName evidence="2">Uncharacterized protein</fullName>
    </submittedName>
</protein>
<dbReference type="EMBL" id="JABXXO010000003">
    <property type="protein sequence ID" value="KAF7782206.1"/>
    <property type="molecule type" value="Genomic_DNA"/>
</dbReference>
<sequence>MIKTGAPPSYDNGLSTGTNDTSLPALPLSDVKEHPTPTSLPREASLQQEVDLKNLQSLERQTISYQGRVREGGASELDAERMAEAMDKIGDSHPDPRVKSYWNGKAKMFRRADPKDRDGILEGMLKGCLILLASPILLLGAVLQMSGEILEGLGLIFKSLGRMMKKLRHLGKTHQTRNKQNITYLVDGSLEAGHSVHP</sequence>
<proteinExistence type="predicted"/>
<evidence type="ECO:0000313" key="2">
    <source>
        <dbReference type="EMBL" id="KAF7782206.1"/>
    </source>
</evidence>
<name>A0A8H7KJ92_AGABI</name>
<feature type="compositionally biased region" description="Polar residues" evidence="1">
    <location>
        <begin position="12"/>
        <end position="22"/>
    </location>
</feature>
<dbReference type="Proteomes" id="UP000629468">
    <property type="component" value="Unassembled WGS sequence"/>
</dbReference>
<dbReference type="AlphaFoldDB" id="A0A8H7KJ92"/>